<dbReference type="Gene3D" id="3.30.2310.20">
    <property type="entry name" value="RelE-like"/>
    <property type="match status" value="1"/>
</dbReference>
<name>A0A7W6CBD9_9HYPH</name>
<evidence type="ECO:0000313" key="2">
    <source>
        <dbReference type="Proteomes" id="UP000565286"/>
    </source>
</evidence>
<dbReference type="Proteomes" id="UP000565286">
    <property type="component" value="Unassembled WGS sequence"/>
</dbReference>
<dbReference type="RefSeq" id="WP_183897114.1">
    <property type="nucleotide sequence ID" value="NZ_JACIDV010000009.1"/>
</dbReference>
<gene>
    <name evidence="1" type="ORF">GGQ73_003229</name>
</gene>
<comment type="caution">
    <text evidence="1">The sequence shown here is derived from an EMBL/GenBank/DDBJ whole genome shotgun (WGS) entry which is preliminary data.</text>
</comment>
<keyword evidence="2" id="KW-1185">Reference proteome</keyword>
<reference evidence="1 2" key="1">
    <citation type="submission" date="2020-08" db="EMBL/GenBank/DDBJ databases">
        <title>Genomic Encyclopedia of Type Strains, Phase IV (KMG-IV): sequencing the most valuable type-strain genomes for metagenomic binning, comparative biology and taxonomic classification.</title>
        <authorList>
            <person name="Goeker M."/>
        </authorList>
    </citation>
    <scope>NUCLEOTIDE SEQUENCE [LARGE SCALE GENOMIC DNA]</scope>
    <source>
        <strain evidence="1 2">DSM 26438</strain>
    </source>
</reference>
<organism evidence="1 2">
    <name type="scientific">Rhizobium skierniewicense</name>
    <dbReference type="NCBI Taxonomy" id="984260"/>
    <lineage>
        <taxon>Bacteria</taxon>
        <taxon>Pseudomonadati</taxon>
        <taxon>Pseudomonadota</taxon>
        <taxon>Alphaproteobacteria</taxon>
        <taxon>Hyphomicrobiales</taxon>
        <taxon>Rhizobiaceae</taxon>
        <taxon>Rhizobium/Agrobacterium group</taxon>
        <taxon>Rhizobium</taxon>
    </lineage>
</organism>
<evidence type="ECO:0000313" key="1">
    <source>
        <dbReference type="EMBL" id="MBB3947263.1"/>
    </source>
</evidence>
<sequence length="127" mass="14941">MVYEILRSKDVERDLELIFDHLVESYLGFREEFVEAFKRADARLKLIENDIEALGHTPYQGTLMPHILPALRSVTKHHAVFYFKVFEDARQIRLLAVFFGAQDHQRHMLRRLLGHGQNEKGDPRITL</sequence>
<protein>
    <submittedName>
        <fullName evidence="1">Plasmid stabilization system protein ParE</fullName>
    </submittedName>
</protein>
<dbReference type="AlphaFoldDB" id="A0A7W6CBD9"/>
<proteinExistence type="predicted"/>
<dbReference type="InterPro" id="IPR035093">
    <property type="entry name" value="RelE/ParE_toxin_dom_sf"/>
</dbReference>
<accession>A0A7W6CBD9</accession>
<dbReference type="EMBL" id="JACIDV010000009">
    <property type="protein sequence ID" value="MBB3947263.1"/>
    <property type="molecule type" value="Genomic_DNA"/>
</dbReference>